<dbReference type="GeneID" id="92360618"/>
<dbReference type="Pfam" id="PF20054">
    <property type="entry name" value="Tc-38"/>
    <property type="match status" value="1"/>
</dbReference>
<dbReference type="EMBL" id="JAFHLR010000023">
    <property type="protein sequence ID" value="KAG5478470.1"/>
    <property type="molecule type" value="Genomic_DNA"/>
</dbReference>
<feature type="domain" description="Trypanosoma Tc-38 (p38) protein" evidence="2">
    <location>
        <begin position="335"/>
        <end position="398"/>
    </location>
</feature>
<feature type="compositionally biased region" description="Basic residues" evidence="1">
    <location>
        <begin position="89"/>
        <end position="100"/>
    </location>
</feature>
<comment type="caution">
    <text evidence="3">The sequence shown here is derived from an EMBL/GenBank/DDBJ whole genome shotgun (WGS) entry which is preliminary data.</text>
</comment>
<feature type="region of interest" description="Disordered" evidence="1">
    <location>
        <begin position="78"/>
        <end position="128"/>
    </location>
</feature>
<feature type="region of interest" description="Disordered" evidence="1">
    <location>
        <begin position="142"/>
        <end position="178"/>
    </location>
</feature>
<proteinExistence type="predicted"/>
<protein>
    <recommendedName>
        <fullName evidence="2">Trypanosoma Tc-38 (p38) protein domain-containing protein</fullName>
    </recommendedName>
</protein>
<evidence type="ECO:0000256" key="1">
    <source>
        <dbReference type="SAM" id="MobiDB-lite"/>
    </source>
</evidence>
<dbReference type="RefSeq" id="XP_067063131.1">
    <property type="nucleotide sequence ID" value="XM_067206684.1"/>
</dbReference>
<dbReference type="KEGG" id="loi:92360618"/>
<evidence type="ECO:0000259" key="2">
    <source>
        <dbReference type="Pfam" id="PF20054"/>
    </source>
</evidence>
<reference evidence="4" key="2">
    <citation type="journal article" date="2021" name="Sci. Data">
        <title>Chromosome-scale genome sequencing, assembly and annotation of six genomes from subfamily Leishmaniinae.</title>
        <authorList>
            <person name="Almutairi H."/>
            <person name="Urbaniak M.D."/>
            <person name="Bates M.D."/>
            <person name="Jariyapan N."/>
            <person name="Kwakye-Nuako G."/>
            <person name="Thomaz Soccol V."/>
            <person name="Al-Salem W.S."/>
            <person name="Dillon R.J."/>
            <person name="Bates P.A."/>
            <person name="Gatherer D."/>
        </authorList>
    </citation>
    <scope>NUCLEOTIDE SEQUENCE [LARGE SCALE GENOMIC DNA]</scope>
</reference>
<reference evidence="4" key="1">
    <citation type="journal article" date="2021" name="Microbiol. Resour. Announc.">
        <title>LGAAP: Leishmaniinae Genome Assembly and Annotation Pipeline.</title>
        <authorList>
            <person name="Almutairi H."/>
            <person name="Urbaniak M.D."/>
            <person name="Bates M.D."/>
            <person name="Jariyapan N."/>
            <person name="Kwakye-Nuako G."/>
            <person name="Thomaz-Soccol V."/>
            <person name="Al-Salem W.S."/>
            <person name="Dillon R.J."/>
            <person name="Bates P.A."/>
            <person name="Gatherer D."/>
        </authorList>
    </citation>
    <scope>NUCLEOTIDE SEQUENCE [LARGE SCALE GENOMIC DNA]</scope>
</reference>
<dbReference type="AlphaFoldDB" id="A0A836H6G7"/>
<feature type="region of interest" description="Disordered" evidence="1">
    <location>
        <begin position="511"/>
        <end position="546"/>
    </location>
</feature>
<accession>A0A836H6G7</accession>
<feature type="region of interest" description="Disordered" evidence="1">
    <location>
        <begin position="649"/>
        <end position="691"/>
    </location>
</feature>
<gene>
    <name evidence="3" type="ORF">LSCM4_04703</name>
</gene>
<feature type="compositionally biased region" description="Basic and acidic residues" evidence="1">
    <location>
        <begin position="162"/>
        <end position="176"/>
    </location>
</feature>
<evidence type="ECO:0000313" key="3">
    <source>
        <dbReference type="EMBL" id="KAG5478470.1"/>
    </source>
</evidence>
<organism evidence="3 4">
    <name type="scientific">Leishmania orientalis</name>
    <dbReference type="NCBI Taxonomy" id="2249476"/>
    <lineage>
        <taxon>Eukaryota</taxon>
        <taxon>Discoba</taxon>
        <taxon>Euglenozoa</taxon>
        <taxon>Kinetoplastea</taxon>
        <taxon>Metakinetoplastina</taxon>
        <taxon>Trypanosomatida</taxon>
        <taxon>Trypanosomatidae</taxon>
        <taxon>Leishmaniinae</taxon>
        <taxon>Leishmania</taxon>
    </lineage>
</organism>
<feature type="compositionally biased region" description="Basic and acidic residues" evidence="1">
    <location>
        <begin position="529"/>
        <end position="543"/>
    </location>
</feature>
<dbReference type="InterPro" id="IPR045399">
    <property type="entry name" value="Tc-38"/>
</dbReference>
<keyword evidence="4" id="KW-1185">Reference proteome</keyword>
<sequence length="818" mass="89108">MLQHTCRRLVVFTQGFPALRIFAQQKFLASHPLSSSCLWLDEDDFRAVQVSASTFNVANPLRIDPYAHHPQLSRFARAQASTAAGRTNKALKTKGAKRTSHNGTAAARPVAAHGAGPQAASAAGAEASEQLRAVAEGNVIEHDLPFGPESPGDYSGASALHSAEDAAQRSRRRGEPPKVAVAAAKQARQALLEGDAQHYQVPICTLVLTKPLFLLNMNQMYLLSSERVAMSSRAAGSLGRYEMDVYDGESRSAFSTWPARPMELAVGEWDFASEVNTPFSRYGQAPMFKEKTSLMKPREEHIAEGIRAMQLQFPNPVSDRFSNHQRRVMYSVFSRRPYGFQSQRALSILARRHGYRSQWWGTHRQWSSIGAVPQPGQSAHVIPVSVLSKVVHISLIEDAAKVLQNCFITAKRRRLVYIFHDAPNPLGCLDSSGDAVGAHAMTYATQLTNFLSRPGTSITGFNEGWGFQSLLTSVKEDMRVNKWSLPVYFTLQQLRALKLSLRPDAVGLLKGPTEMTDGHHSRGGSVAVEAERREVSAPDREATDSNANAASKELWDGRNLPASAAAKVPTTGSAPKLEWGSAEVLEYWYHISQVHFPDSYLVPSVVLTAELEQPGIPLSGVSGRRLPYRALFYESLINQHPDVAAAVRSTSVADAEPRTRDAAEGVSRASMEHRGGTDAQGAAPLLESRGGNQDTARLCGYTAAHTTGSSEIKEDEEDLVIARFVATHSSPKLTQGRSLWYQAEDVLAAGGVVDVNSAPVEVTKRPEVVCMGQSTANDTGFLEDGDRSGLPGTVMFNVECLMEPDEALRLLSVPFDPM</sequence>
<dbReference type="Proteomes" id="UP000674143">
    <property type="component" value="Unassembled WGS sequence"/>
</dbReference>
<evidence type="ECO:0000313" key="4">
    <source>
        <dbReference type="Proteomes" id="UP000674143"/>
    </source>
</evidence>
<name>A0A836H6G7_9TRYP</name>
<feature type="compositionally biased region" description="Low complexity" evidence="1">
    <location>
        <begin position="103"/>
        <end position="127"/>
    </location>
</feature>